<evidence type="ECO:0000256" key="4">
    <source>
        <dbReference type="ARBA" id="ARBA00023155"/>
    </source>
</evidence>
<keyword evidence="6 8" id="KW-0539">Nucleus</keyword>
<dbReference type="GO" id="GO:0000981">
    <property type="term" value="F:DNA-binding transcription factor activity, RNA polymerase II-specific"/>
    <property type="evidence" value="ECO:0007669"/>
    <property type="project" value="UniProtKB-UniRule"/>
</dbReference>
<evidence type="ECO:0000313" key="12">
    <source>
        <dbReference type="EMBL" id="ERN13260.1"/>
    </source>
</evidence>
<dbReference type="CDD" id="cd00086">
    <property type="entry name" value="homeodomain"/>
    <property type="match status" value="1"/>
</dbReference>
<dbReference type="InterPro" id="IPR045224">
    <property type="entry name" value="HDZip_class_I_plant"/>
</dbReference>
<dbReference type="PANTHER" id="PTHR24326">
    <property type="entry name" value="HOMEOBOX-LEUCINE ZIPPER PROTEIN"/>
    <property type="match status" value="1"/>
</dbReference>
<evidence type="ECO:0000256" key="2">
    <source>
        <dbReference type="ARBA" id="ARBA00023015"/>
    </source>
</evidence>
<evidence type="ECO:0000256" key="5">
    <source>
        <dbReference type="ARBA" id="ARBA00023163"/>
    </source>
</evidence>
<evidence type="ECO:0000256" key="10">
    <source>
        <dbReference type="RuleBase" id="RU369038"/>
    </source>
</evidence>
<feature type="domain" description="Homeobox" evidence="11">
    <location>
        <begin position="45"/>
        <end position="105"/>
    </location>
</feature>
<protein>
    <recommendedName>
        <fullName evidence="10">Homeobox-leucine zipper protein</fullName>
    </recommendedName>
    <alternativeName>
        <fullName evidence="10">HD-ZIP protein</fullName>
    </alternativeName>
    <alternativeName>
        <fullName evidence="10">Homeodomain transcription factor</fullName>
    </alternativeName>
</protein>
<feature type="DNA-binding region" description="Homeobox" evidence="8">
    <location>
        <begin position="47"/>
        <end position="106"/>
    </location>
</feature>
<evidence type="ECO:0000256" key="8">
    <source>
        <dbReference type="PROSITE-ProRule" id="PRU00108"/>
    </source>
</evidence>
<dbReference type="Gene3D" id="1.10.10.60">
    <property type="entry name" value="Homeodomain-like"/>
    <property type="match status" value="1"/>
</dbReference>
<dbReference type="GO" id="GO:0005634">
    <property type="term" value="C:nucleus"/>
    <property type="evidence" value="ECO:0000318"/>
    <property type="project" value="GO_Central"/>
</dbReference>
<reference evidence="13" key="1">
    <citation type="journal article" date="2013" name="Science">
        <title>The Amborella genome and the evolution of flowering plants.</title>
        <authorList>
            <consortium name="Amborella Genome Project"/>
        </authorList>
    </citation>
    <scope>NUCLEOTIDE SEQUENCE [LARGE SCALE GENOMIC DNA]</scope>
</reference>
<evidence type="ECO:0000256" key="7">
    <source>
        <dbReference type="ARBA" id="ARBA00025748"/>
    </source>
</evidence>
<dbReference type="EMBL" id="KI392591">
    <property type="protein sequence ID" value="ERN13260.1"/>
    <property type="molecule type" value="Genomic_DNA"/>
</dbReference>
<keyword evidence="3 8" id="KW-0238">DNA-binding</keyword>
<keyword evidence="4 8" id="KW-0371">Homeobox</keyword>
<dbReference type="InterPro" id="IPR017970">
    <property type="entry name" value="Homeobox_CS"/>
</dbReference>
<evidence type="ECO:0000259" key="11">
    <source>
        <dbReference type="PROSITE" id="PS50071"/>
    </source>
</evidence>
<dbReference type="HOGENOM" id="CLU_1130397_0_0_1"/>
<organism evidence="12 13">
    <name type="scientific">Amborella trichopoda</name>
    <dbReference type="NCBI Taxonomy" id="13333"/>
    <lineage>
        <taxon>Eukaryota</taxon>
        <taxon>Viridiplantae</taxon>
        <taxon>Streptophyta</taxon>
        <taxon>Embryophyta</taxon>
        <taxon>Tracheophyta</taxon>
        <taxon>Spermatophyta</taxon>
        <taxon>Magnoliopsida</taxon>
        <taxon>Amborellales</taxon>
        <taxon>Amborellaceae</taxon>
        <taxon>Amborella</taxon>
    </lineage>
</organism>
<accession>W1Q052</accession>
<keyword evidence="5 10" id="KW-0804">Transcription</keyword>
<comment type="function">
    <text evidence="10">Transcription factor.</text>
</comment>
<dbReference type="InterPro" id="IPR000047">
    <property type="entry name" value="HTH_motif"/>
</dbReference>
<evidence type="ECO:0000256" key="1">
    <source>
        <dbReference type="ARBA" id="ARBA00004123"/>
    </source>
</evidence>
<dbReference type="GO" id="GO:0043565">
    <property type="term" value="F:sequence-specific DNA binding"/>
    <property type="evidence" value="ECO:0000318"/>
    <property type="project" value="GO_Central"/>
</dbReference>
<dbReference type="PRINTS" id="PR00031">
    <property type="entry name" value="HTHREPRESSR"/>
</dbReference>
<dbReference type="SMART" id="SM00389">
    <property type="entry name" value="HOX"/>
    <property type="match status" value="1"/>
</dbReference>
<dbReference type="GO" id="GO:0045893">
    <property type="term" value="P:positive regulation of DNA-templated transcription"/>
    <property type="evidence" value="ECO:0000318"/>
    <property type="project" value="GO_Central"/>
</dbReference>
<evidence type="ECO:0000256" key="9">
    <source>
        <dbReference type="RuleBase" id="RU000682"/>
    </source>
</evidence>
<dbReference type="InterPro" id="IPR009057">
    <property type="entry name" value="Homeodomain-like_sf"/>
</dbReference>
<proteinExistence type="inferred from homology"/>
<evidence type="ECO:0000256" key="6">
    <source>
        <dbReference type="ARBA" id="ARBA00023242"/>
    </source>
</evidence>
<sequence length="246" mass="27729">MMMPWNGNLLLPPYGGGGWSHSPSMAAVYNDGPGGGAMGAFLKQEGGTGRKRRLSEEQIESLEKCFQEETKLQPERKMRLAGELGLHPRQVAVWFQNRRARWKSKQVEHLYHSLKHQFHLVSKEKQKLHEEVLKLRAELRERERERGMTAREESGVVELSTVGGEESASACVGNATTTNYEDNGDEDDDTLMKCDCHPFSTINCRYGAGCSDDNNYLIPCLDDDGRPSQPNYYYNWDVGPGCIKSL</sequence>
<evidence type="ECO:0000313" key="13">
    <source>
        <dbReference type="Proteomes" id="UP000017836"/>
    </source>
</evidence>
<dbReference type="Pfam" id="PF00046">
    <property type="entry name" value="Homeodomain"/>
    <property type="match status" value="1"/>
</dbReference>
<name>W1Q052_AMBTC</name>
<dbReference type="PROSITE" id="PS00027">
    <property type="entry name" value="HOMEOBOX_1"/>
    <property type="match status" value="1"/>
</dbReference>
<dbReference type="PROSITE" id="PS50071">
    <property type="entry name" value="HOMEOBOX_2"/>
    <property type="match status" value="1"/>
</dbReference>
<keyword evidence="2 10" id="KW-0805">Transcription regulation</keyword>
<dbReference type="SUPFAM" id="SSF46689">
    <property type="entry name" value="Homeodomain-like"/>
    <property type="match status" value="1"/>
</dbReference>
<evidence type="ECO:0000256" key="3">
    <source>
        <dbReference type="ARBA" id="ARBA00023125"/>
    </source>
</evidence>
<dbReference type="eggNOG" id="KOG0483">
    <property type="taxonomic scope" value="Eukaryota"/>
</dbReference>
<dbReference type="KEGG" id="atr:18441501"/>
<dbReference type="InterPro" id="IPR001356">
    <property type="entry name" value="HD"/>
</dbReference>
<comment type="similarity">
    <text evidence="7 10">Belongs to the HD-ZIP homeobox family. Class I subfamily.</text>
</comment>
<dbReference type="Proteomes" id="UP000017836">
    <property type="component" value="Unassembled WGS sequence"/>
</dbReference>
<gene>
    <name evidence="12" type="ORF">AMTR_s00040p00235500</name>
</gene>
<dbReference type="OrthoDB" id="6159439at2759"/>
<keyword evidence="13" id="KW-1185">Reference proteome</keyword>
<dbReference type="AlphaFoldDB" id="W1Q052"/>
<dbReference type="Gramene" id="ERN13260">
    <property type="protein sequence ID" value="ERN13260"/>
    <property type="gene ID" value="AMTR_s00040p00235500"/>
</dbReference>
<dbReference type="PANTHER" id="PTHR24326:SF591">
    <property type="entry name" value="HOMEOBOX-LEUCINE ZIPPER PROTEIN ATHB-51-RELATED"/>
    <property type="match status" value="1"/>
</dbReference>
<comment type="subcellular location">
    <subcellularLocation>
        <location evidence="1 8 9">Nucleus</location>
    </subcellularLocation>
</comment>